<dbReference type="AlphaFoldDB" id="S3ZR22"/>
<evidence type="ECO:0008006" key="3">
    <source>
        <dbReference type="Google" id="ProtNLM"/>
    </source>
</evidence>
<comment type="caution">
    <text evidence="1">The sequence shown here is derived from an EMBL/GenBank/DDBJ whole genome shotgun (WGS) entry which is preliminary data.</text>
</comment>
<accession>S3ZR22</accession>
<dbReference type="EMBL" id="AOPZ01000361">
    <property type="protein sequence ID" value="EPH40850.1"/>
    <property type="molecule type" value="Genomic_DNA"/>
</dbReference>
<protein>
    <recommendedName>
        <fullName evidence="3">Tail terminator</fullName>
    </recommendedName>
</protein>
<gene>
    <name evidence="1" type="ORF">STRAU_6065</name>
</gene>
<name>S3ZR22_9ACTN</name>
<evidence type="ECO:0000313" key="2">
    <source>
        <dbReference type="Proteomes" id="UP000014629"/>
    </source>
</evidence>
<sequence length="134" mass="14437">MMGAFAFPDAPTVVRAYLQAALDVRGVSVPVRTRVPNPRPDRLIRVERLGGTRLDRITDRPRLSFEVWAPSQDEAADLAELARALVHAIPGWRGAVAYDVVDVGGPTNSPDPASGSERATFAVEVSLRGRPLAP</sequence>
<dbReference type="PATRIC" id="fig|1286094.4.peg.5993"/>
<evidence type="ECO:0000313" key="1">
    <source>
        <dbReference type="EMBL" id="EPH40850.1"/>
    </source>
</evidence>
<organism evidence="1 2">
    <name type="scientific">Streptomyces aurantiacus JA 4570</name>
    <dbReference type="NCBI Taxonomy" id="1286094"/>
    <lineage>
        <taxon>Bacteria</taxon>
        <taxon>Bacillati</taxon>
        <taxon>Actinomycetota</taxon>
        <taxon>Actinomycetes</taxon>
        <taxon>Kitasatosporales</taxon>
        <taxon>Streptomycetaceae</taxon>
        <taxon>Streptomyces</taxon>
        <taxon>Streptomyces aurantiacus group</taxon>
    </lineage>
</organism>
<keyword evidence="2" id="KW-1185">Reference proteome</keyword>
<reference evidence="1 2" key="1">
    <citation type="submission" date="2013-02" db="EMBL/GenBank/DDBJ databases">
        <title>Draft Genome Sequence of Streptomyces aurantiacus, Which Produces Setomimycin.</title>
        <authorList>
            <person name="Gruening B.A."/>
            <person name="Praeg A."/>
            <person name="Erxleben A."/>
            <person name="Guenther S."/>
            <person name="Mueller M."/>
        </authorList>
    </citation>
    <scope>NUCLEOTIDE SEQUENCE [LARGE SCALE GENOMIC DNA]</scope>
    <source>
        <strain evidence="1 2">JA 4570</strain>
    </source>
</reference>
<dbReference type="Proteomes" id="UP000014629">
    <property type="component" value="Unassembled WGS sequence"/>
</dbReference>
<proteinExistence type="predicted"/>